<keyword evidence="1" id="KW-0472">Membrane</keyword>
<protein>
    <submittedName>
        <fullName evidence="2">Amidase</fullName>
    </submittedName>
</protein>
<accession>A0A2U1N9U4</accession>
<dbReference type="STRING" id="35608.A0A2U1N9U4"/>
<gene>
    <name evidence="2" type="ORF">CTI12_AA291630</name>
</gene>
<keyword evidence="1" id="KW-1133">Transmembrane helix</keyword>
<organism evidence="2 3">
    <name type="scientific">Artemisia annua</name>
    <name type="common">Sweet wormwood</name>
    <dbReference type="NCBI Taxonomy" id="35608"/>
    <lineage>
        <taxon>Eukaryota</taxon>
        <taxon>Viridiplantae</taxon>
        <taxon>Streptophyta</taxon>
        <taxon>Embryophyta</taxon>
        <taxon>Tracheophyta</taxon>
        <taxon>Spermatophyta</taxon>
        <taxon>Magnoliopsida</taxon>
        <taxon>eudicotyledons</taxon>
        <taxon>Gunneridae</taxon>
        <taxon>Pentapetalae</taxon>
        <taxon>asterids</taxon>
        <taxon>campanulids</taxon>
        <taxon>Asterales</taxon>
        <taxon>Asteraceae</taxon>
        <taxon>Asteroideae</taxon>
        <taxon>Anthemideae</taxon>
        <taxon>Artemisiinae</taxon>
        <taxon>Artemisia</taxon>
    </lineage>
</organism>
<feature type="transmembrane region" description="Helical" evidence="1">
    <location>
        <begin position="44"/>
        <end position="62"/>
    </location>
</feature>
<keyword evidence="3" id="KW-1185">Reference proteome</keyword>
<dbReference type="EMBL" id="PKPP01003273">
    <property type="protein sequence ID" value="PWA70280.1"/>
    <property type="molecule type" value="Genomic_DNA"/>
</dbReference>
<proteinExistence type="predicted"/>
<sequence>MGLLKDEGVVYKPINELDLGPHSDEIYLHADVKAPRMTGTFAKIFVWFLEMKIIGDVLLYFLKKNNRIQKLVSYAVLEEPPLYVPLHPYEGQLHTIKPIISKSNI</sequence>
<reference evidence="2 3" key="1">
    <citation type="journal article" date="2018" name="Mol. Plant">
        <title>The genome of Artemisia annua provides insight into the evolution of Asteraceae family and artemisinin biosynthesis.</title>
        <authorList>
            <person name="Shen Q."/>
            <person name="Zhang L."/>
            <person name="Liao Z."/>
            <person name="Wang S."/>
            <person name="Yan T."/>
            <person name="Shi P."/>
            <person name="Liu M."/>
            <person name="Fu X."/>
            <person name="Pan Q."/>
            <person name="Wang Y."/>
            <person name="Lv Z."/>
            <person name="Lu X."/>
            <person name="Zhang F."/>
            <person name="Jiang W."/>
            <person name="Ma Y."/>
            <person name="Chen M."/>
            <person name="Hao X."/>
            <person name="Li L."/>
            <person name="Tang Y."/>
            <person name="Lv G."/>
            <person name="Zhou Y."/>
            <person name="Sun X."/>
            <person name="Brodelius P.E."/>
            <person name="Rose J.K.C."/>
            <person name="Tang K."/>
        </authorList>
    </citation>
    <scope>NUCLEOTIDE SEQUENCE [LARGE SCALE GENOMIC DNA]</scope>
    <source>
        <strain evidence="3">cv. Huhao1</strain>
        <tissue evidence="2">Leaf</tissue>
    </source>
</reference>
<dbReference type="Proteomes" id="UP000245207">
    <property type="component" value="Unassembled WGS sequence"/>
</dbReference>
<comment type="caution">
    <text evidence="2">The sequence shown here is derived from an EMBL/GenBank/DDBJ whole genome shotgun (WGS) entry which is preliminary data.</text>
</comment>
<keyword evidence="1" id="KW-0812">Transmembrane</keyword>
<name>A0A2U1N9U4_ARTAN</name>
<evidence type="ECO:0000256" key="1">
    <source>
        <dbReference type="SAM" id="Phobius"/>
    </source>
</evidence>
<evidence type="ECO:0000313" key="3">
    <source>
        <dbReference type="Proteomes" id="UP000245207"/>
    </source>
</evidence>
<dbReference type="OrthoDB" id="1683064at2759"/>
<dbReference type="AlphaFoldDB" id="A0A2U1N9U4"/>
<evidence type="ECO:0000313" key="2">
    <source>
        <dbReference type="EMBL" id="PWA70280.1"/>
    </source>
</evidence>